<keyword evidence="5" id="KW-1185">Reference proteome</keyword>
<dbReference type="RefSeq" id="WP_164734852.1">
    <property type="nucleotide sequence ID" value="NZ_BMKB01000003.1"/>
</dbReference>
<comment type="caution">
    <text evidence="4">The sequence shown here is derived from an EMBL/GenBank/DDBJ whole genome shotgun (WGS) entry which is preliminary data.</text>
</comment>
<dbReference type="InterPro" id="IPR002477">
    <property type="entry name" value="Peptidoglycan-bd-like"/>
</dbReference>
<evidence type="ECO:0000256" key="1">
    <source>
        <dbReference type="ARBA" id="ARBA00022670"/>
    </source>
</evidence>
<dbReference type="SUPFAM" id="SSF47090">
    <property type="entry name" value="PGBD-like"/>
    <property type="match status" value="1"/>
</dbReference>
<dbReference type="InterPro" id="IPR036365">
    <property type="entry name" value="PGBD-like_sf"/>
</dbReference>
<evidence type="ECO:0000256" key="2">
    <source>
        <dbReference type="ARBA" id="ARBA00022801"/>
    </source>
</evidence>
<proteinExistence type="predicted"/>
<dbReference type="InterPro" id="IPR036366">
    <property type="entry name" value="PGBDSf"/>
</dbReference>
<keyword evidence="1" id="KW-0645">Protease</keyword>
<dbReference type="GO" id="GO:0004252">
    <property type="term" value="F:serine-type endopeptidase activity"/>
    <property type="evidence" value="ECO:0007669"/>
    <property type="project" value="InterPro"/>
</dbReference>
<dbReference type="InterPro" id="IPR001940">
    <property type="entry name" value="Peptidase_S1C"/>
</dbReference>
<dbReference type="Proteomes" id="UP000596977">
    <property type="component" value="Unassembled WGS sequence"/>
</dbReference>
<dbReference type="PANTHER" id="PTHR43343:SF3">
    <property type="entry name" value="PROTEASE DO-LIKE 8, CHLOROPLASTIC"/>
    <property type="match status" value="1"/>
</dbReference>
<protein>
    <recommendedName>
        <fullName evidence="3">Peptidoglycan binding-like domain-containing protein</fullName>
    </recommendedName>
</protein>
<dbReference type="AlphaFoldDB" id="A0A916RCJ0"/>
<evidence type="ECO:0000259" key="3">
    <source>
        <dbReference type="Pfam" id="PF01471"/>
    </source>
</evidence>
<dbReference type="EMBL" id="BMKB01000003">
    <property type="protein sequence ID" value="GGA51762.1"/>
    <property type="molecule type" value="Genomic_DNA"/>
</dbReference>
<gene>
    <name evidence="4" type="ORF">GCM10011499_22250</name>
</gene>
<feature type="domain" description="Peptidoglycan binding-like" evidence="3">
    <location>
        <begin position="3"/>
        <end position="51"/>
    </location>
</feature>
<organism evidence="4 5">
    <name type="scientific">Pelagibacterium lentulum</name>
    <dbReference type="NCBI Taxonomy" id="2029865"/>
    <lineage>
        <taxon>Bacteria</taxon>
        <taxon>Pseudomonadati</taxon>
        <taxon>Pseudomonadota</taxon>
        <taxon>Alphaproteobacteria</taxon>
        <taxon>Hyphomicrobiales</taxon>
        <taxon>Devosiaceae</taxon>
        <taxon>Pelagibacterium</taxon>
    </lineage>
</organism>
<evidence type="ECO:0000313" key="4">
    <source>
        <dbReference type="EMBL" id="GGA51762.1"/>
    </source>
</evidence>
<dbReference type="InterPro" id="IPR051201">
    <property type="entry name" value="Chloro_Bact_Ser_Proteases"/>
</dbReference>
<name>A0A916RCJ0_9HYPH</name>
<dbReference type="Pfam" id="PF13365">
    <property type="entry name" value="Trypsin_2"/>
    <property type="match status" value="1"/>
</dbReference>
<accession>A0A916RCJ0</accession>
<dbReference type="InterPro" id="IPR009003">
    <property type="entry name" value="Peptidase_S1_PA"/>
</dbReference>
<reference evidence="4 5" key="1">
    <citation type="journal article" date="2014" name="Int. J. Syst. Evol. Microbiol.">
        <title>Complete genome sequence of Corynebacterium casei LMG S-19264T (=DSM 44701T), isolated from a smear-ripened cheese.</title>
        <authorList>
            <consortium name="US DOE Joint Genome Institute (JGI-PGF)"/>
            <person name="Walter F."/>
            <person name="Albersmeier A."/>
            <person name="Kalinowski J."/>
            <person name="Ruckert C."/>
        </authorList>
    </citation>
    <scope>NUCLEOTIDE SEQUENCE [LARGE SCALE GENOMIC DNA]</scope>
    <source>
        <strain evidence="4 5">CGMCC 1.15896</strain>
    </source>
</reference>
<keyword evidence="2" id="KW-0378">Hydrolase</keyword>
<dbReference type="PANTHER" id="PTHR43343">
    <property type="entry name" value="PEPTIDASE S12"/>
    <property type="match status" value="1"/>
</dbReference>
<dbReference type="GO" id="GO:0006508">
    <property type="term" value="P:proteolysis"/>
    <property type="evidence" value="ECO:0007669"/>
    <property type="project" value="UniProtKB-KW"/>
</dbReference>
<dbReference type="Gene3D" id="2.40.10.120">
    <property type="match status" value="1"/>
</dbReference>
<dbReference type="PRINTS" id="PR00834">
    <property type="entry name" value="PROTEASES2C"/>
</dbReference>
<sequence length="428" mass="46364">MSEEDRGLLQSKLILVGQYSAIADSQFGPATYRALTNFQAVRGDQPSGVLSSTALIDLHERASFMFAEMGMEIVEDARGQMSMLLPTALLSQTENTRRGMAYFDPSNSIRLETISKPYADESYESLYRSLSTENARRQITYKTFNASRFVVTGYRQGFPFYIYMSAAPQSSIGFSIEWDSQYDEVGGMLAVFMASHSYPLLATSQSPEAVQTPQGFTPTVPRVSYGTGFFVAENGVLVSNHHVIENCSAIDVPGYGAASVILSDADLDLAVLRLDDPHSHAVATLRTRDIELGEAVVSVGYPLATYLNSSLSVGTGIVSGETGLRGEQRWFTTNVGIQYGNSGGPLLDEYGQVIGVAVAKSDELYLLSSIGTVAPNVGFAIKTGPLLDFLSIFRLPDTKPSKEAIPVRASVEIARDFTVQIVCSTHAN</sequence>
<dbReference type="Pfam" id="PF01471">
    <property type="entry name" value="PG_binding_1"/>
    <property type="match status" value="1"/>
</dbReference>
<dbReference type="Gene3D" id="1.10.101.10">
    <property type="entry name" value="PGBD-like superfamily/PGBD"/>
    <property type="match status" value="1"/>
</dbReference>
<evidence type="ECO:0000313" key="5">
    <source>
        <dbReference type="Proteomes" id="UP000596977"/>
    </source>
</evidence>
<dbReference type="SUPFAM" id="SSF50494">
    <property type="entry name" value="Trypsin-like serine proteases"/>
    <property type="match status" value="1"/>
</dbReference>